<feature type="non-terminal residue" evidence="1">
    <location>
        <position position="65"/>
    </location>
</feature>
<comment type="caution">
    <text evidence="1">The sequence shown here is derived from an EMBL/GenBank/DDBJ whole genome shotgun (WGS) entry which is preliminary data.</text>
</comment>
<gene>
    <name evidence="1" type="ORF">LCGC14_1576440</name>
</gene>
<protein>
    <submittedName>
        <fullName evidence="1">Uncharacterized protein</fullName>
    </submittedName>
</protein>
<sequence>MMTIKGAQRVLDYRVFRHNFGRFPEHKEMFEMKFEEFKIILSELPDKRVMGAQHRYFQAEFKKLD</sequence>
<accession>A0A0F9KZ60</accession>
<organism evidence="1">
    <name type="scientific">marine sediment metagenome</name>
    <dbReference type="NCBI Taxonomy" id="412755"/>
    <lineage>
        <taxon>unclassified sequences</taxon>
        <taxon>metagenomes</taxon>
        <taxon>ecological metagenomes</taxon>
    </lineage>
</organism>
<dbReference type="EMBL" id="LAZR01012354">
    <property type="protein sequence ID" value="KKM27268.1"/>
    <property type="molecule type" value="Genomic_DNA"/>
</dbReference>
<evidence type="ECO:0000313" key="1">
    <source>
        <dbReference type="EMBL" id="KKM27268.1"/>
    </source>
</evidence>
<name>A0A0F9KZ60_9ZZZZ</name>
<reference evidence="1" key="1">
    <citation type="journal article" date="2015" name="Nature">
        <title>Complex archaea that bridge the gap between prokaryotes and eukaryotes.</title>
        <authorList>
            <person name="Spang A."/>
            <person name="Saw J.H."/>
            <person name="Jorgensen S.L."/>
            <person name="Zaremba-Niedzwiedzka K."/>
            <person name="Martijn J."/>
            <person name="Lind A.E."/>
            <person name="van Eijk R."/>
            <person name="Schleper C."/>
            <person name="Guy L."/>
            <person name="Ettema T.J."/>
        </authorList>
    </citation>
    <scope>NUCLEOTIDE SEQUENCE</scope>
</reference>
<dbReference type="AlphaFoldDB" id="A0A0F9KZ60"/>
<proteinExistence type="predicted"/>